<keyword evidence="1" id="KW-0732">Signal</keyword>
<dbReference type="PANTHER" id="PTHR37836:SF3">
    <property type="entry name" value="ENDOGLUCANASE"/>
    <property type="match status" value="1"/>
</dbReference>
<evidence type="ECO:0000259" key="3">
    <source>
        <dbReference type="Pfam" id="PF13204"/>
    </source>
</evidence>
<feature type="domain" description="Putative collagen-binding" evidence="2">
    <location>
        <begin position="378"/>
        <end position="467"/>
    </location>
</feature>
<proteinExistence type="predicted"/>
<evidence type="ECO:0000256" key="1">
    <source>
        <dbReference type="SAM" id="SignalP"/>
    </source>
</evidence>
<evidence type="ECO:0000313" key="5">
    <source>
        <dbReference type="Proteomes" id="UP000249610"/>
    </source>
</evidence>
<dbReference type="Gene3D" id="3.20.20.80">
    <property type="entry name" value="Glycosidases"/>
    <property type="match status" value="1"/>
</dbReference>
<dbReference type="InterPro" id="IPR025277">
    <property type="entry name" value="Apiosidase-like_cat_dom"/>
</dbReference>
<reference evidence="4 5" key="1">
    <citation type="submission" date="2018-06" db="EMBL/GenBank/DDBJ databases">
        <title>Genomic Encyclopedia of Archaeal and Bacterial Type Strains, Phase II (KMG-II): from individual species to whole genera.</title>
        <authorList>
            <person name="Goeker M."/>
        </authorList>
    </citation>
    <scope>NUCLEOTIDE SEQUENCE [LARGE SCALE GENOMIC DNA]</scope>
    <source>
        <strain evidence="4 5">DSM 23446</strain>
    </source>
</reference>
<sequence length="476" mass="54196">MKRIIGLVVCFFTLLSFTNAQSLNITPNGRYFETQEGEPFFWLGDTAWELFHRLNKEEAKFYLQTRAKQGFTVIQAVILAERDGVKTPNANGDLPFHDLDPTQPNEAYFEHVDFIIEEANKLGLTMGVLPTWGDKIYSANPGAGPLIFDVSNAKTYGRFLGERYRNNDLVWILGGDRMVANEEVAQIWDAMAEGLEEGDEGRHLTTYHPRGFSSSSDALDNPDWLDFNMYQSGHEKRFLEVYRFARKDLALRPQKPTVEGEPAYEDIPVKFWNYMQFKPGEFSDQVDAKGNIKDQAKFPEGFFSGYDVRVLAYWNILSGAAGYTYGNNAVWQMQKEGETFVIPTLTDWKGALQRPGAESMKFFKKFFEAIDFTKIVSNQKLILSENTENEDQIRAAIANDGSYVIAYLAKPREVKIDLTEVTGDKLQGIWYNPRNGKKIAIKKLKPAPSLTFQPPTSGAEEDWVLLIQDKDQIKDK</sequence>
<gene>
    <name evidence="4" type="ORF">LV83_02612</name>
</gene>
<comment type="caution">
    <text evidence="4">The sequence shown here is derived from an EMBL/GenBank/DDBJ whole genome shotgun (WGS) entry which is preliminary data.</text>
</comment>
<evidence type="ECO:0000313" key="4">
    <source>
        <dbReference type="EMBL" id="RAI88312.1"/>
    </source>
</evidence>
<dbReference type="PANTHER" id="PTHR37836">
    <property type="entry name" value="LMO1036 PROTEIN"/>
    <property type="match status" value="1"/>
</dbReference>
<feature type="chain" id="PRO_5016311711" evidence="1">
    <location>
        <begin position="23"/>
        <end position="476"/>
    </location>
</feature>
<evidence type="ECO:0000259" key="2">
    <source>
        <dbReference type="Pfam" id="PF12904"/>
    </source>
</evidence>
<keyword evidence="5" id="KW-1185">Reference proteome</keyword>
<dbReference type="Pfam" id="PF13204">
    <property type="entry name" value="Apiosidase"/>
    <property type="match status" value="1"/>
</dbReference>
<feature type="signal peptide" evidence="1">
    <location>
        <begin position="1"/>
        <end position="22"/>
    </location>
</feature>
<protein>
    <submittedName>
        <fullName evidence="4">Collagenase-like protein with putative collagen-binding domain</fullName>
    </submittedName>
</protein>
<dbReference type="InterPro" id="IPR024749">
    <property type="entry name" value="Collagen-bd_put"/>
</dbReference>
<feature type="domain" description="Apiosidase-like catalytic" evidence="3">
    <location>
        <begin position="27"/>
        <end position="373"/>
    </location>
</feature>
<name>A0A327PB94_9BACT</name>
<dbReference type="AlphaFoldDB" id="A0A327PB94"/>
<organism evidence="4 5">
    <name type="scientific">Algoriphagus yeomjeoni</name>
    <dbReference type="NCBI Taxonomy" id="291403"/>
    <lineage>
        <taxon>Bacteria</taxon>
        <taxon>Pseudomonadati</taxon>
        <taxon>Bacteroidota</taxon>
        <taxon>Cytophagia</taxon>
        <taxon>Cytophagales</taxon>
        <taxon>Cyclobacteriaceae</taxon>
        <taxon>Algoriphagus</taxon>
    </lineage>
</organism>
<dbReference type="InterPro" id="IPR017853">
    <property type="entry name" value="GH"/>
</dbReference>
<accession>A0A327PB94</accession>
<dbReference type="EMBL" id="QLLK01000007">
    <property type="protein sequence ID" value="RAI88312.1"/>
    <property type="molecule type" value="Genomic_DNA"/>
</dbReference>
<dbReference type="Pfam" id="PF12904">
    <property type="entry name" value="Collagen_bind_2"/>
    <property type="match status" value="1"/>
</dbReference>
<dbReference type="Proteomes" id="UP000249610">
    <property type="component" value="Unassembled WGS sequence"/>
</dbReference>
<dbReference type="SUPFAM" id="SSF51445">
    <property type="entry name" value="(Trans)glycosidases"/>
    <property type="match status" value="1"/>
</dbReference>